<proteinExistence type="predicted"/>
<evidence type="ECO:0000313" key="2">
    <source>
        <dbReference type="Proteomes" id="UP001567538"/>
    </source>
</evidence>
<dbReference type="EMBL" id="JBEAFC010000011">
    <property type="protein sequence ID" value="KAL1537149.1"/>
    <property type="molecule type" value="Genomic_DNA"/>
</dbReference>
<organism evidence="1 2">
    <name type="scientific">Salvia divinorum</name>
    <name type="common">Maria pastora</name>
    <name type="synonym">Diviner's sage</name>
    <dbReference type="NCBI Taxonomy" id="28513"/>
    <lineage>
        <taxon>Eukaryota</taxon>
        <taxon>Viridiplantae</taxon>
        <taxon>Streptophyta</taxon>
        <taxon>Embryophyta</taxon>
        <taxon>Tracheophyta</taxon>
        <taxon>Spermatophyta</taxon>
        <taxon>Magnoliopsida</taxon>
        <taxon>eudicotyledons</taxon>
        <taxon>Gunneridae</taxon>
        <taxon>Pentapetalae</taxon>
        <taxon>asterids</taxon>
        <taxon>lamiids</taxon>
        <taxon>Lamiales</taxon>
        <taxon>Lamiaceae</taxon>
        <taxon>Nepetoideae</taxon>
        <taxon>Mentheae</taxon>
        <taxon>Salviinae</taxon>
        <taxon>Salvia</taxon>
        <taxon>Salvia subgen. Calosphace</taxon>
    </lineage>
</organism>
<dbReference type="Proteomes" id="UP001567538">
    <property type="component" value="Unassembled WGS sequence"/>
</dbReference>
<accession>A0ABD1FZ79</accession>
<keyword evidence="2" id="KW-1185">Reference proteome</keyword>
<evidence type="ECO:0000313" key="1">
    <source>
        <dbReference type="EMBL" id="KAL1537149.1"/>
    </source>
</evidence>
<reference evidence="1 2" key="1">
    <citation type="submission" date="2024-06" db="EMBL/GenBank/DDBJ databases">
        <title>A chromosome level genome sequence of Diviner's sage (Salvia divinorum).</title>
        <authorList>
            <person name="Ford S.A."/>
            <person name="Ro D.-K."/>
            <person name="Ness R.W."/>
            <person name="Phillips M.A."/>
        </authorList>
    </citation>
    <scope>NUCLEOTIDE SEQUENCE [LARGE SCALE GENOMIC DNA]</scope>
    <source>
        <strain evidence="1">SAF-2024a</strain>
        <tissue evidence="1">Leaf</tissue>
    </source>
</reference>
<protein>
    <submittedName>
        <fullName evidence="1">Uncharacterized protein</fullName>
    </submittedName>
</protein>
<dbReference type="AlphaFoldDB" id="A0ABD1FZ79"/>
<gene>
    <name evidence="1" type="ORF">AAHA92_29697</name>
</gene>
<comment type="caution">
    <text evidence="1">The sequence shown here is derived from an EMBL/GenBank/DDBJ whole genome shotgun (WGS) entry which is preliminary data.</text>
</comment>
<name>A0ABD1FZ79_SALDI</name>
<sequence length="42" mass="4784">MAKSRTVTSPRCNSLAPMMFTGTSKQQKGWLEQLIRRGLILF</sequence>